<dbReference type="PROSITE" id="PS00583">
    <property type="entry name" value="PFKB_KINASES_1"/>
    <property type="match status" value="1"/>
</dbReference>
<name>A0A9D2AZM9_9SPHI</name>
<dbReference type="PANTHER" id="PTHR46969">
    <property type="entry name" value="BIFUNCTIONAL PROTEIN HLDE"/>
    <property type="match status" value="1"/>
</dbReference>
<evidence type="ECO:0000256" key="2">
    <source>
        <dbReference type="ARBA" id="ARBA00022679"/>
    </source>
</evidence>
<keyword evidence="2" id="KW-0808">Transferase</keyword>
<dbReference type="Gene3D" id="3.40.1190.20">
    <property type="match status" value="1"/>
</dbReference>
<reference evidence="8" key="2">
    <citation type="submission" date="2021-04" db="EMBL/GenBank/DDBJ databases">
        <authorList>
            <person name="Gilroy R."/>
        </authorList>
    </citation>
    <scope>NUCLEOTIDE SEQUENCE</scope>
    <source>
        <strain evidence="8">1719</strain>
    </source>
</reference>
<sequence length="494" mass="55415">MKNLPIIESFSKRKVLVIGDLIIDEYVEGYCSRYAEEANVPIMDVKNCTRKLGGAGNVAANLAALGAQTSLCSVIGDDFPKQKIHAMLEEAQICAHHIVVEDSRKTLLKARLSVDDNMIYRIDRGTTHPITKDSEQSIIEYLKDKAKDFDAIIISDYNKGFMSGNIIESLVGINREHNIFIAMDGRGYHKYARVGLSLITPNFDEGAELIGCKDYYQRLQDAATWGEDIYDKTRARLCALTIDKDGVLLFKKGIFQYHSATRCVKKPYVCGAGDTFIATQTLCLIGGSSLYQSIDIANKAAWIRIQKKNATVCHQKELLMDSINHNSEKLFNNSHRLKQLIDLQKESKKIILTNGCFDIFHSGHVKYLEKAKQLGDILIIAINTDESVQRLKGEDRPINKLKDRISVLSALSCVDYIIPFGANENDNASELIKVLQPDIYVKGNDYNPKNLKELGSLKEANCEIHFIPIVPHQSTTKIIRRIRTASNQTLKKSS</sequence>
<dbReference type="SUPFAM" id="SSF52374">
    <property type="entry name" value="Nucleotidylyl transferase"/>
    <property type="match status" value="1"/>
</dbReference>
<dbReference type="Pfam" id="PF00294">
    <property type="entry name" value="PfkB"/>
    <property type="match status" value="1"/>
</dbReference>
<organism evidence="8 9">
    <name type="scientific">Candidatus Sphingobacterium stercoripullorum</name>
    <dbReference type="NCBI Taxonomy" id="2838759"/>
    <lineage>
        <taxon>Bacteria</taxon>
        <taxon>Pseudomonadati</taxon>
        <taxon>Bacteroidota</taxon>
        <taxon>Sphingobacteriia</taxon>
        <taxon>Sphingobacteriales</taxon>
        <taxon>Sphingobacteriaceae</taxon>
        <taxon>Sphingobacterium</taxon>
    </lineage>
</organism>
<dbReference type="EMBL" id="DXEZ01000228">
    <property type="protein sequence ID" value="HIX55031.1"/>
    <property type="molecule type" value="Genomic_DNA"/>
</dbReference>
<feature type="domain" description="Carbohydrate kinase PfkB" evidence="6">
    <location>
        <begin position="13"/>
        <end position="314"/>
    </location>
</feature>
<dbReference type="GO" id="GO:0033785">
    <property type="term" value="F:heptose 7-phosphate kinase activity"/>
    <property type="evidence" value="ECO:0007669"/>
    <property type="project" value="TreeGrafter"/>
</dbReference>
<dbReference type="GO" id="GO:0005829">
    <property type="term" value="C:cytosol"/>
    <property type="evidence" value="ECO:0007669"/>
    <property type="project" value="TreeGrafter"/>
</dbReference>
<dbReference type="InterPro" id="IPR002173">
    <property type="entry name" value="Carboh/pur_kinase_PfkB_CS"/>
</dbReference>
<accession>A0A9D2AZM9</accession>
<feature type="domain" description="Cytidyltransferase-like" evidence="7">
    <location>
        <begin position="352"/>
        <end position="481"/>
    </location>
</feature>
<keyword evidence="3" id="KW-0418">Kinase</keyword>
<dbReference type="Proteomes" id="UP000824156">
    <property type="component" value="Unassembled WGS sequence"/>
</dbReference>
<evidence type="ECO:0000313" key="9">
    <source>
        <dbReference type="Proteomes" id="UP000824156"/>
    </source>
</evidence>
<evidence type="ECO:0000256" key="5">
    <source>
        <dbReference type="ARBA" id="ARBA00023277"/>
    </source>
</evidence>
<evidence type="ECO:0000313" key="8">
    <source>
        <dbReference type="EMBL" id="HIX55031.1"/>
    </source>
</evidence>
<gene>
    <name evidence="8" type="ORF">H9853_08395</name>
</gene>
<dbReference type="AlphaFoldDB" id="A0A9D2AZM9"/>
<comment type="caution">
    <text evidence="8">The sequence shown here is derived from an EMBL/GenBank/DDBJ whole genome shotgun (WGS) entry which is preliminary data.</text>
</comment>
<keyword evidence="4" id="KW-0511">Multifunctional enzyme</keyword>
<dbReference type="SUPFAM" id="SSF53613">
    <property type="entry name" value="Ribokinase-like"/>
    <property type="match status" value="1"/>
</dbReference>
<evidence type="ECO:0000256" key="1">
    <source>
        <dbReference type="ARBA" id="ARBA00004713"/>
    </source>
</evidence>
<evidence type="ECO:0000259" key="6">
    <source>
        <dbReference type="Pfam" id="PF00294"/>
    </source>
</evidence>
<dbReference type="Pfam" id="PF01467">
    <property type="entry name" value="CTP_transf_like"/>
    <property type="match status" value="1"/>
</dbReference>
<evidence type="ECO:0000256" key="3">
    <source>
        <dbReference type="ARBA" id="ARBA00022777"/>
    </source>
</evidence>
<dbReference type="InterPro" id="IPR011611">
    <property type="entry name" value="PfkB_dom"/>
</dbReference>
<comment type="pathway">
    <text evidence="1">Bacterial outer membrane biogenesis; LPS core biosynthesis.</text>
</comment>
<dbReference type="InterPro" id="IPR014729">
    <property type="entry name" value="Rossmann-like_a/b/a_fold"/>
</dbReference>
<evidence type="ECO:0000259" key="7">
    <source>
        <dbReference type="Pfam" id="PF01467"/>
    </source>
</evidence>
<dbReference type="NCBIfam" id="TIGR00125">
    <property type="entry name" value="cyt_tran_rel"/>
    <property type="match status" value="1"/>
</dbReference>
<keyword evidence="8" id="KW-0548">Nucleotidyltransferase</keyword>
<dbReference type="InterPro" id="IPR029056">
    <property type="entry name" value="Ribokinase-like"/>
</dbReference>
<protein>
    <submittedName>
        <fullName evidence="8">Adenylyltransferase/cytidyltransferase family protein</fullName>
    </submittedName>
</protein>
<keyword evidence="5" id="KW-0119">Carbohydrate metabolism</keyword>
<dbReference type="PANTHER" id="PTHR46969:SF1">
    <property type="entry name" value="BIFUNCTIONAL PROTEIN HLDE"/>
    <property type="match status" value="1"/>
</dbReference>
<dbReference type="GO" id="GO:0033786">
    <property type="term" value="F:heptose-1-phosphate adenylyltransferase activity"/>
    <property type="evidence" value="ECO:0007669"/>
    <property type="project" value="TreeGrafter"/>
</dbReference>
<reference evidence="8" key="1">
    <citation type="journal article" date="2021" name="PeerJ">
        <title>Extensive microbial diversity within the chicken gut microbiome revealed by metagenomics and culture.</title>
        <authorList>
            <person name="Gilroy R."/>
            <person name="Ravi A."/>
            <person name="Getino M."/>
            <person name="Pursley I."/>
            <person name="Horton D.L."/>
            <person name="Alikhan N.F."/>
            <person name="Baker D."/>
            <person name="Gharbi K."/>
            <person name="Hall N."/>
            <person name="Watson M."/>
            <person name="Adriaenssens E.M."/>
            <person name="Foster-Nyarko E."/>
            <person name="Jarju S."/>
            <person name="Secka A."/>
            <person name="Antonio M."/>
            <person name="Oren A."/>
            <person name="Chaudhuri R.R."/>
            <person name="La Ragione R."/>
            <person name="Hildebrand F."/>
            <person name="Pallen M.J."/>
        </authorList>
    </citation>
    <scope>NUCLEOTIDE SEQUENCE</scope>
    <source>
        <strain evidence="8">1719</strain>
    </source>
</reference>
<dbReference type="InterPro" id="IPR004821">
    <property type="entry name" value="Cyt_trans-like"/>
</dbReference>
<evidence type="ECO:0000256" key="4">
    <source>
        <dbReference type="ARBA" id="ARBA00023268"/>
    </source>
</evidence>
<proteinExistence type="predicted"/>
<dbReference type="Gene3D" id="3.40.50.620">
    <property type="entry name" value="HUPs"/>
    <property type="match status" value="1"/>
</dbReference>